<dbReference type="AlphaFoldDB" id="A0AAW2C316"/>
<sequence>MNSMLLRDFNREEVEKAISQMKAITAPGPDGMPPLFYQSFWNTVGDDVCSAVLDCLQNCKIPKDINLTHIALIPKVKSPERISEFRPISLCSVIYKIVSKVLANRLKGILPSVVSENQSAFQAGRVITDNILMAFETLHYMKHHQSGKSGFMAVKLDMSKAYDRVEWKYLELIMKSMGFADKWVDLIMECISTVSYSILINGEPSTIIHPSRGIRQGDPLSLYLFLFCTEGLHSLLQHSADAGQIRGVSICKNGPGLTHLFFADDSLLFCRSSILECLKIQQILDCYEKASGQQLNKSKTSLFFSKSTTSEAIVQITNLLGVQEVKQYEKYLGLPTLVGRKKKASLRFIKERVSILIDDERRCWIEEAIDNNFLAHEAKLIKAIPLSHNSVEDMLCWRGSVDGMYSVKAGYKLLVDDEMSSSVGAYTGSLPKSTWKGLWKLRTPNRIKNLLWRANSNALPTRANLVKRKVLSDPTCQAYGAEPESTLHALWSCPKLKEVWAVHFSSLLRESTGCSSFSDVFRLCFEKSLPSDLFAMLAYLIWYRRNKLRLGEVVADLKLLNSMARDALHEFQHAYTPLLQPQPTKSNTKWLPPPKEWVKANFDGAVFQGRDEAGLGTIIRNDCGLVMAALTQIIPLPASVEIVEVLAARRALIFAKELGFDHVILEGDSEIAIRAMKSEDYSAATFGHIISDIKALSSHFRSVIFQHTCRQGNKVAHSLARAACNFSSCCTWIEEVPVCTFVDYSAEIINTT</sequence>
<evidence type="ECO:0000313" key="2">
    <source>
        <dbReference type="EMBL" id="KAK9992083.1"/>
    </source>
</evidence>
<dbReference type="PANTHER" id="PTHR46890:SF48">
    <property type="entry name" value="RNA-DIRECTED DNA POLYMERASE"/>
    <property type="match status" value="1"/>
</dbReference>
<name>A0AAW2C316_9ROSI</name>
<dbReference type="InterPro" id="IPR043502">
    <property type="entry name" value="DNA/RNA_pol_sf"/>
</dbReference>
<dbReference type="Pfam" id="PF13456">
    <property type="entry name" value="RVT_3"/>
    <property type="match status" value="1"/>
</dbReference>
<dbReference type="Gene3D" id="3.30.420.10">
    <property type="entry name" value="Ribonuclease H-like superfamily/Ribonuclease H"/>
    <property type="match status" value="1"/>
</dbReference>
<dbReference type="InterPro" id="IPR026960">
    <property type="entry name" value="RVT-Znf"/>
</dbReference>
<dbReference type="InterPro" id="IPR036397">
    <property type="entry name" value="RNaseH_sf"/>
</dbReference>
<dbReference type="CDD" id="cd01650">
    <property type="entry name" value="RT_nLTR_like"/>
    <property type="match status" value="1"/>
</dbReference>
<protein>
    <recommendedName>
        <fullName evidence="1">Reverse transcriptase domain-containing protein</fullName>
    </recommendedName>
</protein>
<dbReference type="GO" id="GO:0004523">
    <property type="term" value="F:RNA-DNA hybrid ribonuclease activity"/>
    <property type="evidence" value="ECO:0007669"/>
    <property type="project" value="InterPro"/>
</dbReference>
<dbReference type="InterPro" id="IPR052343">
    <property type="entry name" value="Retrotransposon-Effector_Assoc"/>
</dbReference>
<dbReference type="PROSITE" id="PS50878">
    <property type="entry name" value="RT_POL"/>
    <property type="match status" value="1"/>
</dbReference>
<feature type="domain" description="Reverse transcriptase" evidence="1">
    <location>
        <begin position="54"/>
        <end position="336"/>
    </location>
</feature>
<comment type="caution">
    <text evidence="2">The sequence shown here is derived from an EMBL/GenBank/DDBJ whole genome shotgun (WGS) entry which is preliminary data.</text>
</comment>
<reference evidence="2 3" key="1">
    <citation type="submission" date="2024-01" db="EMBL/GenBank/DDBJ databases">
        <title>A telomere-to-telomere, gap-free genome of sweet tea (Lithocarpus litseifolius).</title>
        <authorList>
            <person name="Zhou J."/>
        </authorList>
    </citation>
    <scope>NUCLEOTIDE SEQUENCE [LARGE SCALE GENOMIC DNA]</scope>
    <source>
        <strain evidence="2">Zhou-2022a</strain>
        <tissue evidence="2">Leaf</tissue>
    </source>
</reference>
<dbReference type="SUPFAM" id="SSF53098">
    <property type="entry name" value="Ribonuclease H-like"/>
    <property type="match status" value="1"/>
</dbReference>
<dbReference type="GO" id="GO:0003676">
    <property type="term" value="F:nucleic acid binding"/>
    <property type="evidence" value="ECO:0007669"/>
    <property type="project" value="InterPro"/>
</dbReference>
<dbReference type="InterPro" id="IPR000477">
    <property type="entry name" value="RT_dom"/>
</dbReference>
<dbReference type="CDD" id="cd06222">
    <property type="entry name" value="RNase_H_like"/>
    <property type="match status" value="1"/>
</dbReference>
<dbReference type="Pfam" id="PF00078">
    <property type="entry name" value="RVT_1"/>
    <property type="match status" value="1"/>
</dbReference>
<accession>A0AAW2C316</accession>
<dbReference type="InterPro" id="IPR044730">
    <property type="entry name" value="RNase_H-like_dom_plant"/>
</dbReference>
<dbReference type="Pfam" id="PF13966">
    <property type="entry name" value="zf-RVT"/>
    <property type="match status" value="1"/>
</dbReference>
<dbReference type="PANTHER" id="PTHR46890">
    <property type="entry name" value="NON-LTR RETROLELEMENT REVERSE TRANSCRIPTASE-LIKE PROTEIN-RELATED"/>
    <property type="match status" value="1"/>
</dbReference>
<dbReference type="InterPro" id="IPR002156">
    <property type="entry name" value="RNaseH_domain"/>
</dbReference>
<evidence type="ECO:0000259" key="1">
    <source>
        <dbReference type="PROSITE" id="PS50878"/>
    </source>
</evidence>
<dbReference type="EMBL" id="JAZDWU010000009">
    <property type="protein sequence ID" value="KAK9992083.1"/>
    <property type="molecule type" value="Genomic_DNA"/>
</dbReference>
<keyword evidence="3" id="KW-1185">Reference proteome</keyword>
<proteinExistence type="predicted"/>
<dbReference type="Proteomes" id="UP001459277">
    <property type="component" value="Unassembled WGS sequence"/>
</dbReference>
<organism evidence="2 3">
    <name type="scientific">Lithocarpus litseifolius</name>
    <dbReference type="NCBI Taxonomy" id="425828"/>
    <lineage>
        <taxon>Eukaryota</taxon>
        <taxon>Viridiplantae</taxon>
        <taxon>Streptophyta</taxon>
        <taxon>Embryophyta</taxon>
        <taxon>Tracheophyta</taxon>
        <taxon>Spermatophyta</taxon>
        <taxon>Magnoliopsida</taxon>
        <taxon>eudicotyledons</taxon>
        <taxon>Gunneridae</taxon>
        <taxon>Pentapetalae</taxon>
        <taxon>rosids</taxon>
        <taxon>fabids</taxon>
        <taxon>Fagales</taxon>
        <taxon>Fagaceae</taxon>
        <taxon>Lithocarpus</taxon>
    </lineage>
</organism>
<dbReference type="InterPro" id="IPR012337">
    <property type="entry name" value="RNaseH-like_sf"/>
</dbReference>
<gene>
    <name evidence="2" type="ORF">SO802_027068</name>
</gene>
<dbReference type="SUPFAM" id="SSF56672">
    <property type="entry name" value="DNA/RNA polymerases"/>
    <property type="match status" value="1"/>
</dbReference>
<evidence type="ECO:0000313" key="3">
    <source>
        <dbReference type="Proteomes" id="UP001459277"/>
    </source>
</evidence>